<comment type="caution">
    <text evidence="3">The sequence shown here is derived from an EMBL/GenBank/DDBJ whole genome shotgun (WGS) entry which is preliminary data.</text>
</comment>
<evidence type="ECO:0000313" key="4">
    <source>
        <dbReference type="Proteomes" id="UP001295423"/>
    </source>
</evidence>
<protein>
    <recommendedName>
        <fullName evidence="5">Plastid lipid-associated protein/fibrillin conserved domain-containing protein</fullName>
    </recommendedName>
</protein>
<evidence type="ECO:0008006" key="5">
    <source>
        <dbReference type="Google" id="ProtNLM"/>
    </source>
</evidence>
<feature type="compositionally biased region" description="Low complexity" evidence="1">
    <location>
        <begin position="48"/>
        <end position="59"/>
    </location>
</feature>
<accession>A0AAD2CRX1</accession>
<name>A0AAD2CRX1_9STRA</name>
<dbReference type="AlphaFoldDB" id="A0AAD2CRX1"/>
<dbReference type="Proteomes" id="UP001295423">
    <property type="component" value="Unassembled WGS sequence"/>
</dbReference>
<evidence type="ECO:0000313" key="3">
    <source>
        <dbReference type="EMBL" id="CAJ1944263.1"/>
    </source>
</evidence>
<keyword evidence="2" id="KW-0732">Signal</keyword>
<reference evidence="3" key="1">
    <citation type="submission" date="2023-08" db="EMBL/GenBank/DDBJ databases">
        <authorList>
            <person name="Audoor S."/>
            <person name="Bilcke G."/>
        </authorList>
    </citation>
    <scope>NUCLEOTIDE SEQUENCE</scope>
</reference>
<evidence type="ECO:0000256" key="1">
    <source>
        <dbReference type="SAM" id="MobiDB-lite"/>
    </source>
</evidence>
<keyword evidence="4" id="KW-1185">Reference proteome</keyword>
<dbReference type="EMBL" id="CAKOGP040001224">
    <property type="protein sequence ID" value="CAJ1944263.1"/>
    <property type="molecule type" value="Genomic_DNA"/>
</dbReference>
<sequence length="446" mass="48428">MVQFHLIPFTCFLSMQLALSGDVVSAFSVPKQTTLTTRHQNVKRDATSPINSKQSSFSKSDSESSRVIASFLLGATLSFMGMVSQPLPSVAASTTIMDPMPGDVQGVGAVTQSKLGQSVRGAVIGGAQIADSLDLQWERFSDKLRDESKCDPRTNRRMFDNGTRRDGTKIGNPVLGALCTPEPLKAVDDSVVAVVTKLAEDAMLEISNLDRSKLKEAEQRVADKVRPAFARAAASTSSIETSNSADADPELVQKQKRQEFNRDLYVQMRTYGEVLTFQSSASTPKSKSSVISQQFETSWGRKMLQELAPNANRKDYSSPFPKPDPTDEQPYDEASLLDALGGISVVLNKLQAAGIVGHWEISIPEDDFWNVVTIAVDDDVSIGGEILARESKLPLSGSPVVGLVKAAMEGTRIPYKIDTFFIDPTTTKQELYNPSQLLVSLGDLGQ</sequence>
<feature type="region of interest" description="Disordered" evidence="1">
    <location>
        <begin position="36"/>
        <end position="59"/>
    </location>
</feature>
<proteinExistence type="predicted"/>
<feature type="region of interest" description="Disordered" evidence="1">
    <location>
        <begin position="310"/>
        <end position="331"/>
    </location>
</feature>
<organism evidence="3 4">
    <name type="scientific">Cylindrotheca closterium</name>
    <dbReference type="NCBI Taxonomy" id="2856"/>
    <lineage>
        <taxon>Eukaryota</taxon>
        <taxon>Sar</taxon>
        <taxon>Stramenopiles</taxon>
        <taxon>Ochrophyta</taxon>
        <taxon>Bacillariophyta</taxon>
        <taxon>Bacillariophyceae</taxon>
        <taxon>Bacillariophycidae</taxon>
        <taxon>Bacillariales</taxon>
        <taxon>Bacillariaceae</taxon>
        <taxon>Cylindrotheca</taxon>
    </lineage>
</organism>
<feature type="signal peptide" evidence="2">
    <location>
        <begin position="1"/>
        <end position="20"/>
    </location>
</feature>
<evidence type="ECO:0000256" key="2">
    <source>
        <dbReference type="SAM" id="SignalP"/>
    </source>
</evidence>
<feature type="chain" id="PRO_5042139428" description="Plastid lipid-associated protein/fibrillin conserved domain-containing protein" evidence="2">
    <location>
        <begin position="21"/>
        <end position="446"/>
    </location>
</feature>
<gene>
    <name evidence="3" type="ORF">CYCCA115_LOCUS8800</name>
</gene>